<dbReference type="Proteomes" id="UP000253507">
    <property type="component" value="Unassembled WGS sequence"/>
</dbReference>
<feature type="domain" description="HTH araC/xylS-type" evidence="3">
    <location>
        <begin position="229"/>
        <end position="327"/>
    </location>
</feature>
<dbReference type="PANTHER" id="PTHR43130:SF3">
    <property type="entry name" value="HTH-TYPE TRANSCRIPTIONAL REGULATOR RV1931C"/>
    <property type="match status" value="1"/>
</dbReference>
<evidence type="ECO:0000256" key="1">
    <source>
        <dbReference type="ARBA" id="ARBA00023015"/>
    </source>
</evidence>
<evidence type="ECO:0000313" key="5">
    <source>
        <dbReference type="Proteomes" id="UP000253507"/>
    </source>
</evidence>
<gene>
    <name evidence="4" type="ORF">DQ392_14880</name>
</gene>
<dbReference type="InterPro" id="IPR029062">
    <property type="entry name" value="Class_I_gatase-like"/>
</dbReference>
<dbReference type="Gene3D" id="3.40.50.880">
    <property type="match status" value="1"/>
</dbReference>
<evidence type="ECO:0000313" key="4">
    <source>
        <dbReference type="EMBL" id="RCG17974.1"/>
    </source>
</evidence>
<dbReference type="PROSITE" id="PS01124">
    <property type="entry name" value="HTH_ARAC_FAMILY_2"/>
    <property type="match status" value="1"/>
</dbReference>
<dbReference type="OrthoDB" id="3194870at2"/>
<name>A0A367EIS3_9ACTN</name>
<protein>
    <submittedName>
        <fullName evidence="4">Helix-turn-helix domain-containing protein</fullName>
    </submittedName>
</protein>
<evidence type="ECO:0000256" key="2">
    <source>
        <dbReference type="ARBA" id="ARBA00023163"/>
    </source>
</evidence>
<dbReference type="CDD" id="cd03137">
    <property type="entry name" value="GATase1_AraC_1"/>
    <property type="match status" value="1"/>
</dbReference>
<comment type="caution">
    <text evidence="4">The sequence shown here is derived from an EMBL/GenBank/DDBJ whole genome shotgun (WGS) entry which is preliminary data.</text>
</comment>
<dbReference type="RefSeq" id="WP_114016089.1">
    <property type="nucleotide sequence ID" value="NZ_QOIM01000034.1"/>
</dbReference>
<dbReference type="AlphaFoldDB" id="A0A367EIS3"/>
<proteinExistence type="predicted"/>
<dbReference type="EMBL" id="QOIM01000034">
    <property type="protein sequence ID" value="RCG17974.1"/>
    <property type="molecule type" value="Genomic_DNA"/>
</dbReference>
<keyword evidence="1" id="KW-0805">Transcription regulation</keyword>
<dbReference type="GO" id="GO:0003700">
    <property type="term" value="F:DNA-binding transcription factor activity"/>
    <property type="evidence" value="ECO:0007669"/>
    <property type="project" value="InterPro"/>
</dbReference>
<dbReference type="SUPFAM" id="SSF52317">
    <property type="entry name" value="Class I glutamine amidotransferase-like"/>
    <property type="match status" value="1"/>
</dbReference>
<keyword evidence="5" id="KW-1185">Reference proteome</keyword>
<sequence>MSDAARVFTHPGRHRVAVLVRHGVVPMELGLVHQVFGRAAGPKGDPLYEVVTCALTPGAVRTDADFPVHVTHGPQALAEADTVVVPATHEPDATETDGTLPQPLRHALSRVRPDARIASICTGAFVLAAAGLLDGKRATTHWMSTDGFRALYPRVRLDPDVLYVDEGSVLTSAGEAAGIDLCLHMVRGDHGSAVANEVARRTVVPPHRDGGQAQFIRRPVPEPRLSSTGTARAWALDHLQHPLTLKQLADQEAMSVRTFTRRFREEVGVTPLRWLTQQRIEHARHLLEETDLPVERIATEAGFGTAASLRQHFHASLGVSPRAYRRTFRAAAADGGSMDVVDPLAGAAGAAGTAVMAEAHS</sequence>
<organism evidence="4 5">
    <name type="scientific">Streptomyces reniochalinae</name>
    <dbReference type="NCBI Taxonomy" id="2250578"/>
    <lineage>
        <taxon>Bacteria</taxon>
        <taxon>Bacillati</taxon>
        <taxon>Actinomycetota</taxon>
        <taxon>Actinomycetes</taxon>
        <taxon>Kitasatosporales</taxon>
        <taxon>Streptomycetaceae</taxon>
        <taxon>Streptomyces</taxon>
    </lineage>
</organism>
<dbReference type="SUPFAM" id="SSF46689">
    <property type="entry name" value="Homeodomain-like"/>
    <property type="match status" value="2"/>
</dbReference>
<dbReference type="InterPro" id="IPR018060">
    <property type="entry name" value="HTH_AraC"/>
</dbReference>
<dbReference type="PANTHER" id="PTHR43130">
    <property type="entry name" value="ARAC-FAMILY TRANSCRIPTIONAL REGULATOR"/>
    <property type="match status" value="1"/>
</dbReference>
<dbReference type="Gene3D" id="1.10.10.60">
    <property type="entry name" value="Homeodomain-like"/>
    <property type="match status" value="1"/>
</dbReference>
<reference evidence="4 5" key="1">
    <citation type="submission" date="2018-06" db="EMBL/GenBank/DDBJ databases">
        <title>Streptomyces reniochalinae sp. nov. and Streptomyces diacarnus sp. nov. from marine sponges.</title>
        <authorList>
            <person name="Li L."/>
        </authorList>
    </citation>
    <scope>NUCLEOTIDE SEQUENCE [LARGE SCALE GENOMIC DNA]</scope>
    <source>
        <strain evidence="4 5">LHW50302</strain>
    </source>
</reference>
<dbReference type="Pfam" id="PF01965">
    <property type="entry name" value="DJ-1_PfpI"/>
    <property type="match status" value="1"/>
</dbReference>
<dbReference type="InterPro" id="IPR009057">
    <property type="entry name" value="Homeodomain-like_sf"/>
</dbReference>
<dbReference type="InterPro" id="IPR052158">
    <property type="entry name" value="INH-QAR"/>
</dbReference>
<keyword evidence="2" id="KW-0804">Transcription</keyword>
<dbReference type="InterPro" id="IPR002818">
    <property type="entry name" value="DJ-1/PfpI"/>
</dbReference>
<dbReference type="Pfam" id="PF12833">
    <property type="entry name" value="HTH_18"/>
    <property type="match status" value="1"/>
</dbReference>
<accession>A0A367EIS3</accession>
<dbReference type="GO" id="GO:0043565">
    <property type="term" value="F:sequence-specific DNA binding"/>
    <property type="evidence" value="ECO:0007669"/>
    <property type="project" value="InterPro"/>
</dbReference>
<evidence type="ECO:0000259" key="3">
    <source>
        <dbReference type="PROSITE" id="PS01124"/>
    </source>
</evidence>
<dbReference type="SMART" id="SM00342">
    <property type="entry name" value="HTH_ARAC"/>
    <property type="match status" value="1"/>
</dbReference>